<feature type="transmembrane region" description="Helical" evidence="1">
    <location>
        <begin position="213"/>
        <end position="230"/>
    </location>
</feature>
<sequence length="302" mass="34622">MVKRSVEEWVRFFESTLLLIGTALFLSGIFFLVAFNWNHLDRFTKLGLVGSLNLIAYLFTILFRKKSLYFEIGLTLIFFLTGSALLVFGQIYQTGADVYDLFFGWSALTLLLIPVSRSGVVTGLWMILCAVTVYLYSEQVEGNGSHVLYSITSLLFGVTMICFDWFQTDRFSPKTKSFLSGLGLTIALSFLHSAVLSLMWVSEENGSSLNNEFYQILVPLIFYGFYYYYYRWVRFRLLNLTLILLFGLGQIFLKIMELFQIWSYSSGVSFLLFALLITGYTVWAVSHLQSLRKSQPTEEGKT</sequence>
<dbReference type="AlphaFoldDB" id="R9A7N5"/>
<feature type="transmembrane region" description="Helical" evidence="1">
    <location>
        <begin position="148"/>
        <end position="166"/>
    </location>
</feature>
<feature type="transmembrane region" description="Helical" evidence="1">
    <location>
        <begin position="12"/>
        <end position="37"/>
    </location>
</feature>
<organism evidence="3 4">
    <name type="scientific">Leptospira wolbachii serovar Codice str. CDC</name>
    <dbReference type="NCBI Taxonomy" id="1218599"/>
    <lineage>
        <taxon>Bacteria</taxon>
        <taxon>Pseudomonadati</taxon>
        <taxon>Spirochaetota</taxon>
        <taxon>Spirochaetia</taxon>
        <taxon>Leptospirales</taxon>
        <taxon>Leptospiraceae</taxon>
        <taxon>Leptospira</taxon>
    </lineage>
</organism>
<feature type="transmembrane region" description="Helical" evidence="1">
    <location>
        <begin position="98"/>
        <end position="115"/>
    </location>
</feature>
<protein>
    <submittedName>
        <fullName evidence="3">Membrane protein, PF09925 family</fullName>
    </submittedName>
</protein>
<feature type="transmembrane region" description="Helical" evidence="1">
    <location>
        <begin position="178"/>
        <end position="201"/>
    </location>
</feature>
<evidence type="ECO:0000259" key="2">
    <source>
        <dbReference type="Pfam" id="PF09925"/>
    </source>
</evidence>
<evidence type="ECO:0000313" key="3">
    <source>
        <dbReference type="EMBL" id="EOQ98196.1"/>
    </source>
</evidence>
<comment type="caution">
    <text evidence="3">The sequence shown here is derived from an EMBL/GenBank/DDBJ whole genome shotgun (WGS) entry which is preliminary data.</text>
</comment>
<feature type="domain" description="DUF2157" evidence="2">
    <location>
        <begin position="15"/>
        <end position="120"/>
    </location>
</feature>
<dbReference type="OrthoDB" id="327621at2"/>
<dbReference type="EMBL" id="AOGZ02000008">
    <property type="protein sequence ID" value="EOQ98196.1"/>
    <property type="molecule type" value="Genomic_DNA"/>
</dbReference>
<dbReference type="Proteomes" id="UP000013984">
    <property type="component" value="Unassembled WGS sequence"/>
</dbReference>
<feature type="transmembrane region" description="Helical" evidence="1">
    <location>
        <begin position="237"/>
        <end position="255"/>
    </location>
</feature>
<evidence type="ECO:0000256" key="1">
    <source>
        <dbReference type="SAM" id="Phobius"/>
    </source>
</evidence>
<keyword evidence="4" id="KW-1185">Reference proteome</keyword>
<dbReference type="Pfam" id="PF09925">
    <property type="entry name" value="DUF2157"/>
    <property type="match status" value="1"/>
</dbReference>
<accession>R9A7N5</accession>
<dbReference type="InterPro" id="IPR018677">
    <property type="entry name" value="DUF2157"/>
</dbReference>
<gene>
    <name evidence="3" type="ORF">LEP1GSC195_1028</name>
</gene>
<reference evidence="3" key="1">
    <citation type="submission" date="2013-04" db="EMBL/GenBank/DDBJ databases">
        <authorList>
            <person name="Harkins D.M."/>
            <person name="Durkin A.S."/>
            <person name="Brinkac L.M."/>
            <person name="Haft D.H."/>
            <person name="Selengut J.D."/>
            <person name="Sanka R."/>
            <person name="DePew J."/>
            <person name="Purushe J."/>
            <person name="Galloway R.L."/>
            <person name="Vinetz J.M."/>
            <person name="Sutton G.G."/>
            <person name="Nierman W.C."/>
            <person name="Fouts D.E."/>
        </authorList>
    </citation>
    <scope>NUCLEOTIDE SEQUENCE [LARGE SCALE GENOMIC DNA]</scope>
    <source>
        <strain evidence="3">CDC</strain>
    </source>
</reference>
<feature type="transmembrane region" description="Helical" evidence="1">
    <location>
        <begin position="261"/>
        <end position="285"/>
    </location>
</feature>
<name>R9A7N5_9LEPT</name>
<feature type="transmembrane region" description="Helical" evidence="1">
    <location>
        <begin position="43"/>
        <end position="63"/>
    </location>
</feature>
<keyword evidence="1" id="KW-0812">Transmembrane</keyword>
<proteinExistence type="predicted"/>
<dbReference type="RefSeq" id="WP_015680122.1">
    <property type="nucleotide sequence ID" value="NZ_AOGZ02000008.1"/>
</dbReference>
<evidence type="ECO:0000313" key="4">
    <source>
        <dbReference type="Proteomes" id="UP000013984"/>
    </source>
</evidence>
<keyword evidence="1" id="KW-0472">Membrane</keyword>
<dbReference type="STRING" id="1218599.LEP1GSC195_1028"/>
<feature type="transmembrane region" description="Helical" evidence="1">
    <location>
        <begin position="70"/>
        <end position="92"/>
    </location>
</feature>
<keyword evidence="1" id="KW-1133">Transmembrane helix</keyword>